<evidence type="ECO:0000313" key="2">
    <source>
        <dbReference type="Proteomes" id="UP000061569"/>
    </source>
</evidence>
<sequence length="39" mass="4442">MQYAIETSGLDLFAKVNEPHRAIDRRVIEESELLLIASI</sequence>
<dbReference type="EMBL" id="CP013140">
    <property type="protein sequence ID" value="ALN55370.1"/>
    <property type="molecule type" value="Genomic_DNA"/>
</dbReference>
<evidence type="ECO:0000313" key="1">
    <source>
        <dbReference type="EMBL" id="ALN55370.1"/>
    </source>
</evidence>
<dbReference type="PATRIC" id="fig|69.6.peg.16"/>
<gene>
    <name evidence="1" type="ORF">GLE_0011</name>
</gene>
<dbReference type="Proteomes" id="UP000061569">
    <property type="component" value="Chromosome"/>
</dbReference>
<proteinExistence type="predicted"/>
<dbReference type="KEGG" id="lez:GLE_0011"/>
<organism evidence="1 2">
    <name type="scientific">Lysobacter enzymogenes</name>
    <dbReference type="NCBI Taxonomy" id="69"/>
    <lineage>
        <taxon>Bacteria</taxon>
        <taxon>Pseudomonadati</taxon>
        <taxon>Pseudomonadota</taxon>
        <taxon>Gammaproteobacteria</taxon>
        <taxon>Lysobacterales</taxon>
        <taxon>Lysobacteraceae</taxon>
        <taxon>Lysobacter</taxon>
    </lineage>
</organism>
<name>A0A0S2D9Y3_LYSEN</name>
<dbReference type="AlphaFoldDB" id="A0A0S2D9Y3"/>
<accession>A0A0S2D9Y3</accession>
<protein>
    <submittedName>
        <fullName evidence="1">Uncharacterized protein</fullName>
    </submittedName>
</protein>
<reference evidence="1 2" key="1">
    <citation type="submission" date="2015-11" db="EMBL/GenBank/DDBJ databases">
        <title>Genome sequences of Lysobacter enzymogenes strain C3 and Lysobacter antibioticus ATCC 29479.</title>
        <authorList>
            <person name="Kobayashi D.Y."/>
        </authorList>
    </citation>
    <scope>NUCLEOTIDE SEQUENCE [LARGE SCALE GENOMIC DNA]</scope>
    <source>
        <strain evidence="1 2">C3</strain>
    </source>
</reference>